<accession>A0ABQ5A5D6</accession>
<dbReference type="Proteomes" id="UP001151760">
    <property type="component" value="Unassembled WGS sequence"/>
</dbReference>
<evidence type="ECO:0000313" key="1">
    <source>
        <dbReference type="EMBL" id="GJS97487.1"/>
    </source>
</evidence>
<keyword evidence="2" id="KW-1185">Reference proteome</keyword>
<protein>
    <submittedName>
        <fullName evidence="1">Uncharacterized protein</fullName>
    </submittedName>
</protein>
<evidence type="ECO:0000313" key="2">
    <source>
        <dbReference type="Proteomes" id="UP001151760"/>
    </source>
</evidence>
<gene>
    <name evidence="1" type="ORF">Tco_0804455</name>
</gene>
<reference evidence="1" key="1">
    <citation type="journal article" date="2022" name="Int. J. Mol. Sci.">
        <title>Draft Genome of Tanacetum Coccineum: Genomic Comparison of Closely Related Tanacetum-Family Plants.</title>
        <authorList>
            <person name="Yamashiro T."/>
            <person name="Shiraishi A."/>
            <person name="Nakayama K."/>
            <person name="Satake H."/>
        </authorList>
    </citation>
    <scope>NUCLEOTIDE SEQUENCE</scope>
</reference>
<reference evidence="1" key="2">
    <citation type="submission" date="2022-01" db="EMBL/GenBank/DDBJ databases">
        <authorList>
            <person name="Yamashiro T."/>
            <person name="Shiraishi A."/>
            <person name="Satake H."/>
            <person name="Nakayama K."/>
        </authorList>
    </citation>
    <scope>NUCLEOTIDE SEQUENCE</scope>
</reference>
<comment type="caution">
    <text evidence="1">The sequence shown here is derived from an EMBL/GenBank/DDBJ whole genome shotgun (WGS) entry which is preliminary data.</text>
</comment>
<dbReference type="EMBL" id="BQNB010011966">
    <property type="protein sequence ID" value="GJS97487.1"/>
    <property type="molecule type" value="Genomic_DNA"/>
</dbReference>
<proteinExistence type="predicted"/>
<sequence length="131" mass="15413">MLIQILTMKAVIVMTIKKRLMMDQRLQFSRCAMCFTKIWDFSTQLKALEESEINISKDATTVSNQTSLVKFTGHKDEVIHYYEFTNKSKIKQLSEIKNLLNLKGYPMLKISYCYILETKYAILIRMLKLET</sequence>
<name>A0ABQ5A5D6_9ASTR</name>
<organism evidence="1 2">
    <name type="scientific">Tanacetum coccineum</name>
    <dbReference type="NCBI Taxonomy" id="301880"/>
    <lineage>
        <taxon>Eukaryota</taxon>
        <taxon>Viridiplantae</taxon>
        <taxon>Streptophyta</taxon>
        <taxon>Embryophyta</taxon>
        <taxon>Tracheophyta</taxon>
        <taxon>Spermatophyta</taxon>
        <taxon>Magnoliopsida</taxon>
        <taxon>eudicotyledons</taxon>
        <taxon>Gunneridae</taxon>
        <taxon>Pentapetalae</taxon>
        <taxon>asterids</taxon>
        <taxon>campanulids</taxon>
        <taxon>Asterales</taxon>
        <taxon>Asteraceae</taxon>
        <taxon>Asteroideae</taxon>
        <taxon>Anthemideae</taxon>
        <taxon>Anthemidinae</taxon>
        <taxon>Tanacetum</taxon>
    </lineage>
</organism>